<keyword evidence="9" id="KW-0411">Iron-sulfur</keyword>
<evidence type="ECO:0000256" key="7">
    <source>
        <dbReference type="ARBA" id="ARBA00023002"/>
    </source>
</evidence>
<feature type="domain" description="FAD/NAD(P)-binding" evidence="11">
    <location>
        <begin position="417"/>
        <end position="644"/>
    </location>
</feature>
<dbReference type="PANTHER" id="PTHR42917">
    <property type="entry name" value="2,4-DIENOYL-COA REDUCTASE"/>
    <property type="match status" value="1"/>
</dbReference>
<dbReference type="InterPro" id="IPR054629">
    <property type="entry name" value="BilR_N"/>
</dbReference>
<keyword evidence="8" id="KW-0408">Iron</keyword>
<dbReference type="InterPro" id="IPR001155">
    <property type="entry name" value="OxRdtase_FMN_N"/>
</dbReference>
<evidence type="ECO:0000256" key="5">
    <source>
        <dbReference type="ARBA" id="ARBA00022643"/>
    </source>
</evidence>
<dbReference type="SUPFAM" id="SSF51905">
    <property type="entry name" value="FAD/NAD(P)-binding domain"/>
    <property type="match status" value="1"/>
</dbReference>
<reference evidence="12 13" key="1">
    <citation type="submission" date="2017-10" db="EMBL/GenBank/DDBJ databases">
        <title>Complete genome sequence of Collinsella aerofaciens isolated from the gut of a healthy adult Indian.</title>
        <authorList>
            <person name="Bag S."/>
            <person name="Ghosh T.S."/>
            <person name="Das B."/>
        </authorList>
    </citation>
    <scope>NUCLEOTIDE SEQUENCE [LARGE SCALE GENOMIC DNA]</scope>
    <source>
        <strain evidence="13">indica</strain>
    </source>
</reference>
<organism evidence="12 13">
    <name type="scientific">Collinsella aerofaciens</name>
    <dbReference type="NCBI Taxonomy" id="74426"/>
    <lineage>
        <taxon>Bacteria</taxon>
        <taxon>Bacillati</taxon>
        <taxon>Actinomycetota</taxon>
        <taxon>Coriobacteriia</taxon>
        <taxon>Coriobacteriales</taxon>
        <taxon>Coriobacteriaceae</taxon>
        <taxon>Collinsella</taxon>
    </lineage>
</organism>
<evidence type="ECO:0000256" key="3">
    <source>
        <dbReference type="ARBA" id="ARBA00011048"/>
    </source>
</evidence>
<dbReference type="InterPro" id="IPR023753">
    <property type="entry name" value="FAD/NAD-binding_dom"/>
</dbReference>
<dbReference type="PANTHER" id="PTHR42917:SF2">
    <property type="entry name" value="2,4-DIENOYL-COA REDUCTASE [(2E)-ENOYL-COA-PRODUCING]"/>
    <property type="match status" value="1"/>
</dbReference>
<evidence type="ECO:0000256" key="8">
    <source>
        <dbReference type="ARBA" id="ARBA00023004"/>
    </source>
</evidence>
<evidence type="ECO:0000256" key="2">
    <source>
        <dbReference type="ARBA" id="ARBA00001966"/>
    </source>
</evidence>
<evidence type="ECO:0000313" key="12">
    <source>
        <dbReference type="EMBL" id="ATP54474.1"/>
    </source>
</evidence>
<evidence type="ECO:0000259" key="11">
    <source>
        <dbReference type="Pfam" id="PF07992"/>
    </source>
</evidence>
<comment type="cofactor">
    <cofactor evidence="2">
        <name>[4Fe-4S] cluster</name>
        <dbReference type="ChEBI" id="CHEBI:49883"/>
    </cofactor>
</comment>
<dbReference type="Gene3D" id="3.40.50.720">
    <property type="entry name" value="NAD(P)-binding Rossmann-like Domain"/>
    <property type="match status" value="1"/>
</dbReference>
<feature type="domain" description="NADH:flavin oxidoreductase/NADH oxidase N-terminal" evidence="10">
    <location>
        <begin position="9"/>
        <end position="371"/>
    </location>
</feature>
<dbReference type="GO" id="GO:0016491">
    <property type="term" value="F:oxidoreductase activity"/>
    <property type="evidence" value="ECO:0007669"/>
    <property type="project" value="UniProtKB-KW"/>
</dbReference>
<dbReference type="PRINTS" id="PR00368">
    <property type="entry name" value="FADPNR"/>
</dbReference>
<evidence type="ECO:0000256" key="1">
    <source>
        <dbReference type="ARBA" id="ARBA00001917"/>
    </source>
</evidence>
<evidence type="ECO:0000256" key="9">
    <source>
        <dbReference type="ARBA" id="ARBA00023014"/>
    </source>
</evidence>
<comment type="similarity">
    <text evidence="3">In the N-terminal section; belongs to the NADH:flavin oxidoreductase/NADH oxidase family.</text>
</comment>
<keyword evidence="6" id="KW-0479">Metal-binding</keyword>
<dbReference type="NCBIfam" id="NF045599">
    <property type="entry name" value="bili_reduct_long"/>
    <property type="match status" value="1"/>
</dbReference>
<evidence type="ECO:0000256" key="4">
    <source>
        <dbReference type="ARBA" id="ARBA00022630"/>
    </source>
</evidence>
<dbReference type="InterPro" id="IPR036188">
    <property type="entry name" value="FAD/NAD-bd_sf"/>
</dbReference>
<dbReference type="Gene3D" id="3.50.50.60">
    <property type="entry name" value="FAD/NAD(P)-binding domain"/>
    <property type="match status" value="1"/>
</dbReference>
<dbReference type="KEGG" id="caer:CSV91_08005"/>
<dbReference type="Proteomes" id="UP000225608">
    <property type="component" value="Chromosome"/>
</dbReference>
<dbReference type="Gene3D" id="3.20.20.70">
    <property type="entry name" value="Aldolase class I"/>
    <property type="match status" value="1"/>
</dbReference>
<keyword evidence="5" id="KW-0288">FMN</keyword>
<proteinExistence type="inferred from homology"/>
<dbReference type="InterPro" id="IPR051793">
    <property type="entry name" value="NADH:flavin_oxidoreductase"/>
</dbReference>
<accession>A0A2D1TYY0</accession>
<evidence type="ECO:0000313" key="13">
    <source>
        <dbReference type="Proteomes" id="UP000225608"/>
    </source>
</evidence>
<evidence type="ECO:0000256" key="6">
    <source>
        <dbReference type="ARBA" id="ARBA00022723"/>
    </source>
</evidence>
<protein>
    <submittedName>
        <fullName evidence="12">NADH oxidase</fullName>
    </submittedName>
</protein>
<dbReference type="GO" id="GO:0010181">
    <property type="term" value="F:FMN binding"/>
    <property type="evidence" value="ECO:0007669"/>
    <property type="project" value="InterPro"/>
</dbReference>
<dbReference type="EMBL" id="CP024160">
    <property type="protein sequence ID" value="ATP54474.1"/>
    <property type="molecule type" value="Genomic_DNA"/>
</dbReference>
<dbReference type="AlphaFoldDB" id="A0A2D1TYY0"/>
<dbReference type="Pfam" id="PF00724">
    <property type="entry name" value="Oxidored_FMN"/>
    <property type="match status" value="1"/>
</dbReference>
<dbReference type="Pfam" id="PF07992">
    <property type="entry name" value="Pyr_redox_2"/>
    <property type="match status" value="1"/>
</dbReference>
<keyword evidence="7" id="KW-0560">Oxidoreductase</keyword>
<keyword evidence="4" id="KW-0285">Flavoprotein</keyword>
<gene>
    <name evidence="12" type="ORF">CSV91_08005</name>
</gene>
<dbReference type="InterPro" id="IPR013785">
    <property type="entry name" value="Aldolase_TIM"/>
</dbReference>
<sequence>MSMTAPASKLLQPITVGPLELKNRIMFPPLTTGYEERDGSIGERSLAFYERLARGGVSYIVIGDVAPVMTASPTPKLATDAQIPTFKALADAVHKHGAKVALQLFHPEYDVPGVGRMVMGSMAAAKAAQEAKAAGDEETFAAKMAESNEIRNQAYAKLHHDMQHFVNEASVEQLTQIKEAIAASAARAQQAGIDAIEVHGDRLVGSLCSAILNQRTDEYGGSFENRVRYALEVVAAIKEAAPQLMVEYKLPVIMENPDGTPRGKGGLQPDEACEFAKLLEGAGIDMIQVAQANHTGNMGDTIPPMGAMPYNWTLPVAERVKALVSVPVATVGRVVSVEAGEKILEDGAADIIAYGRSLMCDPDIALKAATGEPIRECLNCNKGCVDAIQNRKYISCVLNAENGDEATVAIKPGEGDKKVAVVGGGIAGLEAARVAAKRGYDVTVYEASDHLGGQIVLAAAPPRKDEIMRSVEYYEKILPGLGVKVELNHAATAEDLNAADAAIVAVGAHDVVIPVPGADSDKVVSSWDVLAGKVELSGRVAVIGGGLVGTETAEYLLQHGCEVAIVEMLDKIAAGESETILPLIMSDFAAHNVEQHVKTRLTAITDEGVEAVRTTEDGAEEPVKIACDYVVMAVGSKANAFDLDGVTVPVTCVGDCSGERTADIASAIRTAYHAANEL</sequence>
<comment type="cofactor">
    <cofactor evidence="1">
        <name>FMN</name>
        <dbReference type="ChEBI" id="CHEBI:58210"/>
    </cofactor>
</comment>
<dbReference type="GO" id="GO:0046872">
    <property type="term" value="F:metal ion binding"/>
    <property type="evidence" value="ECO:0007669"/>
    <property type="project" value="UniProtKB-KW"/>
</dbReference>
<dbReference type="NCBIfam" id="NF045592">
    <property type="entry name" value="bili_reduct_N"/>
    <property type="match status" value="1"/>
</dbReference>
<dbReference type="GO" id="GO:0051536">
    <property type="term" value="F:iron-sulfur cluster binding"/>
    <property type="evidence" value="ECO:0007669"/>
    <property type="project" value="UniProtKB-KW"/>
</dbReference>
<name>A0A2D1TYY0_9ACTN</name>
<dbReference type="SUPFAM" id="SSF51395">
    <property type="entry name" value="FMN-linked oxidoreductases"/>
    <property type="match status" value="1"/>
</dbReference>
<evidence type="ECO:0000259" key="10">
    <source>
        <dbReference type="Pfam" id="PF00724"/>
    </source>
</evidence>